<comment type="caution">
    <text evidence="1">The sequence shown here is derived from an EMBL/GenBank/DDBJ whole genome shotgun (WGS) entry which is preliminary data.</text>
</comment>
<dbReference type="AlphaFoldDB" id="A0A9W6Y696"/>
<organism evidence="1 2">
    <name type="scientific">Phytophthora fragariaefolia</name>
    <dbReference type="NCBI Taxonomy" id="1490495"/>
    <lineage>
        <taxon>Eukaryota</taxon>
        <taxon>Sar</taxon>
        <taxon>Stramenopiles</taxon>
        <taxon>Oomycota</taxon>
        <taxon>Peronosporomycetes</taxon>
        <taxon>Peronosporales</taxon>
        <taxon>Peronosporaceae</taxon>
        <taxon>Phytophthora</taxon>
    </lineage>
</organism>
<dbReference type="Proteomes" id="UP001165121">
    <property type="component" value="Unassembled WGS sequence"/>
</dbReference>
<evidence type="ECO:0000313" key="2">
    <source>
        <dbReference type="Proteomes" id="UP001165121"/>
    </source>
</evidence>
<dbReference type="OrthoDB" id="128965at2759"/>
<gene>
    <name evidence="1" type="ORF">Pfra01_002271600</name>
</gene>
<sequence>MLSASGSFTGIGEEIAAADRTLEYIAMRLRQKYGRRENTWQIQERLTKRVQQPGERIDAFADSLTNIGFGKRVAAESFVETFLNGLNNQITAAQVRIIAPRTLEEAVRAVIDTCGEYGEGRKVTDWKVAKQLYRTTQHWAK</sequence>
<proteinExistence type="predicted"/>
<accession>A0A9W6Y696</accession>
<evidence type="ECO:0000313" key="1">
    <source>
        <dbReference type="EMBL" id="GMF54433.1"/>
    </source>
</evidence>
<dbReference type="EMBL" id="BSXT01003500">
    <property type="protein sequence ID" value="GMF54433.1"/>
    <property type="molecule type" value="Genomic_DNA"/>
</dbReference>
<reference evidence="1" key="1">
    <citation type="submission" date="2023-04" db="EMBL/GenBank/DDBJ databases">
        <title>Phytophthora fragariaefolia NBRC 109709.</title>
        <authorList>
            <person name="Ichikawa N."/>
            <person name="Sato H."/>
            <person name="Tonouchi N."/>
        </authorList>
    </citation>
    <scope>NUCLEOTIDE SEQUENCE</scope>
    <source>
        <strain evidence="1">NBRC 109709</strain>
    </source>
</reference>
<name>A0A9W6Y696_9STRA</name>
<keyword evidence="2" id="KW-1185">Reference proteome</keyword>
<protein>
    <submittedName>
        <fullName evidence="1">Unnamed protein product</fullName>
    </submittedName>
</protein>